<organism evidence="6 7">
    <name type="scientific">Euzebyella marina</name>
    <dbReference type="NCBI Taxonomy" id="1761453"/>
    <lineage>
        <taxon>Bacteria</taxon>
        <taxon>Pseudomonadati</taxon>
        <taxon>Bacteroidota</taxon>
        <taxon>Flavobacteriia</taxon>
        <taxon>Flavobacteriales</taxon>
        <taxon>Flavobacteriaceae</taxon>
        <taxon>Euzebyella</taxon>
    </lineage>
</organism>
<dbReference type="GO" id="GO:0005975">
    <property type="term" value="P:carbohydrate metabolic process"/>
    <property type="evidence" value="ECO:0007669"/>
    <property type="project" value="InterPro"/>
</dbReference>
<keyword evidence="2 4" id="KW-0378">Hydrolase</keyword>
<evidence type="ECO:0000313" key="6">
    <source>
        <dbReference type="EMBL" id="AYN66319.1"/>
    </source>
</evidence>
<feature type="domain" description="Rhamnogalacturonase A/B/Epimerase-like pectate lyase" evidence="5">
    <location>
        <begin position="47"/>
        <end position="102"/>
    </location>
</feature>
<dbReference type="InterPro" id="IPR012334">
    <property type="entry name" value="Pectin_lyas_fold"/>
</dbReference>
<dbReference type="RefSeq" id="WP_121847371.1">
    <property type="nucleotide sequence ID" value="NZ_CP032050.1"/>
</dbReference>
<dbReference type="InterPro" id="IPR011050">
    <property type="entry name" value="Pectin_lyase_fold/virulence"/>
</dbReference>
<dbReference type="EMBL" id="CP032050">
    <property type="protein sequence ID" value="AYN66319.1"/>
    <property type="molecule type" value="Genomic_DNA"/>
</dbReference>
<evidence type="ECO:0000256" key="1">
    <source>
        <dbReference type="ARBA" id="ARBA00008834"/>
    </source>
</evidence>
<dbReference type="InterPro" id="IPR024535">
    <property type="entry name" value="RHGA/B-epi-like_pectate_lyase"/>
</dbReference>
<dbReference type="Proteomes" id="UP000276309">
    <property type="component" value="Chromosome"/>
</dbReference>
<gene>
    <name evidence="6" type="ORF">D1013_02420</name>
</gene>
<dbReference type="Pfam" id="PF12708">
    <property type="entry name" value="Pect-lyase_RHGA_epim"/>
    <property type="match status" value="1"/>
</dbReference>
<comment type="similarity">
    <text evidence="1 4">Belongs to the glycosyl hydrolase 28 family.</text>
</comment>
<name>A0A3G2L239_9FLAO</name>
<dbReference type="SUPFAM" id="SSF51126">
    <property type="entry name" value="Pectin lyase-like"/>
    <property type="match status" value="1"/>
</dbReference>
<proteinExistence type="inferred from homology"/>
<sequence length="453" mass="50248">MRNGPLIFFFLFLATNIGLAQIKIDQDSAIAAIENRIRLPKIPDYSVSVVKFGAKGDGVFDCRRAFEKAIRHLSRKKGGQLVVPSGIYLLNGPIHLESNINLHLEKGAVLRFNDRPESYLPVVETSWEGTMLYNYSPLVYANGKTNISITGEGVIDGEGHGEWATWKAKENEDKQLSRKMNHEQIPVKERTFGSGHFLRPQLVQFLDCENILVEGVKFEDAPFWCVHFLKSKNITVRGISYDAHNKNNDGIDLEYASDVLIENVQFNNADDNIVIKAGRDVEGRSNSHIPSENIIARNNFFKGLHAVVIGSEMSAGVKNVFIENNKASGYLKRGIYFKTNSDRGGYIKNIYISNLTLGETEDTIFMTANYHGEGSGEHPSKISDVTIKNVYCKSASNTGIVIEGFPTKKVENVVLDQITIEKATNGLTLTNTKNVSMNEVVIGEKAGTPSSVK</sequence>
<dbReference type="AlphaFoldDB" id="A0A3G2L239"/>
<dbReference type="InterPro" id="IPR000743">
    <property type="entry name" value="Glyco_hydro_28"/>
</dbReference>
<reference evidence="6 7" key="1">
    <citation type="submission" date="2018-08" db="EMBL/GenBank/DDBJ databases">
        <title>The reduced genetic potential of extracellular carbohydrate catabolism in Euzebyella marina RN62, a Flavobacteriia bacterium isolated from the hadal water.</title>
        <authorList>
            <person name="Xue C."/>
        </authorList>
    </citation>
    <scope>NUCLEOTIDE SEQUENCE [LARGE SCALE GENOMIC DNA]</scope>
    <source>
        <strain evidence="6 7">RN62</strain>
    </source>
</reference>
<dbReference type="SMART" id="SM00710">
    <property type="entry name" value="PbH1"/>
    <property type="match status" value="6"/>
</dbReference>
<dbReference type="OrthoDB" id="9795222at2"/>
<evidence type="ECO:0000259" key="5">
    <source>
        <dbReference type="Pfam" id="PF12708"/>
    </source>
</evidence>
<dbReference type="InterPro" id="IPR006626">
    <property type="entry name" value="PbH1"/>
</dbReference>
<accession>A0A3G2L239</accession>
<dbReference type="GO" id="GO:0004650">
    <property type="term" value="F:polygalacturonase activity"/>
    <property type="evidence" value="ECO:0007669"/>
    <property type="project" value="InterPro"/>
</dbReference>
<keyword evidence="3 4" id="KW-0326">Glycosidase</keyword>
<dbReference type="PANTHER" id="PTHR31339:SF9">
    <property type="entry name" value="PLASMIN AND FIBRONECTIN-BINDING PROTEIN A"/>
    <property type="match status" value="1"/>
</dbReference>
<dbReference type="Gene3D" id="2.160.20.10">
    <property type="entry name" value="Single-stranded right-handed beta-helix, Pectin lyase-like"/>
    <property type="match status" value="1"/>
</dbReference>
<dbReference type="Pfam" id="PF00295">
    <property type="entry name" value="Glyco_hydro_28"/>
    <property type="match status" value="1"/>
</dbReference>
<protein>
    <submittedName>
        <fullName evidence="6">Glycoside hydrolase family 28 protein</fullName>
    </submittedName>
</protein>
<evidence type="ECO:0000256" key="3">
    <source>
        <dbReference type="ARBA" id="ARBA00023295"/>
    </source>
</evidence>
<evidence type="ECO:0000256" key="2">
    <source>
        <dbReference type="ARBA" id="ARBA00022801"/>
    </source>
</evidence>
<evidence type="ECO:0000256" key="4">
    <source>
        <dbReference type="RuleBase" id="RU361169"/>
    </source>
</evidence>
<keyword evidence="7" id="KW-1185">Reference proteome</keyword>
<dbReference type="KEGG" id="emar:D1013_02420"/>
<dbReference type="InterPro" id="IPR051801">
    <property type="entry name" value="GH28_Enzymes"/>
</dbReference>
<dbReference type="PANTHER" id="PTHR31339">
    <property type="entry name" value="PECTIN LYASE-RELATED"/>
    <property type="match status" value="1"/>
</dbReference>
<evidence type="ECO:0000313" key="7">
    <source>
        <dbReference type="Proteomes" id="UP000276309"/>
    </source>
</evidence>